<accession>A0A699XCD3</accession>
<reference evidence="2" key="1">
    <citation type="journal article" date="2019" name="Sci. Rep.">
        <title>Draft genome of Tanacetum cinerariifolium, the natural source of mosquito coil.</title>
        <authorList>
            <person name="Yamashiro T."/>
            <person name="Shiraishi A."/>
            <person name="Satake H."/>
            <person name="Nakayama K."/>
        </authorList>
    </citation>
    <scope>NUCLEOTIDE SEQUENCE</scope>
</reference>
<feature type="compositionally biased region" description="Basic residues" evidence="1">
    <location>
        <begin position="1"/>
        <end position="26"/>
    </location>
</feature>
<dbReference type="EMBL" id="BKCJ011834051">
    <property type="protein sequence ID" value="GFD56843.1"/>
    <property type="molecule type" value="Genomic_DNA"/>
</dbReference>
<protein>
    <submittedName>
        <fullName evidence="2">Uncharacterized protein</fullName>
    </submittedName>
</protein>
<comment type="caution">
    <text evidence="2">The sequence shown here is derived from an EMBL/GenBank/DDBJ whole genome shotgun (WGS) entry which is preliminary data.</text>
</comment>
<feature type="non-terminal residue" evidence="2">
    <location>
        <position position="90"/>
    </location>
</feature>
<evidence type="ECO:0000313" key="2">
    <source>
        <dbReference type="EMBL" id="GFD56843.1"/>
    </source>
</evidence>
<gene>
    <name evidence="2" type="ORF">Tci_928812</name>
</gene>
<dbReference type="AlphaFoldDB" id="A0A699XCD3"/>
<sequence>PRPGGHQKRLRPRPMRHLHRAARRPAPRQLPVPGRGARGSGHYHRGGLGRGRQPKSLAAGVSRLRCLPMRLLHAGPALLGAGAFARRPRP</sequence>
<feature type="non-terminal residue" evidence="2">
    <location>
        <position position="1"/>
    </location>
</feature>
<name>A0A699XCD3_TANCI</name>
<evidence type="ECO:0000256" key="1">
    <source>
        <dbReference type="SAM" id="MobiDB-lite"/>
    </source>
</evidence>
<proteinExistence type="predicted"/>
<feature type="region of interest" description="Disordered" evidence="1">
    <location>
        <begin position="1"/>
        <end position="56"/>
    </location>
</feature>
<organism evidence="2">
    <name type="scientific">Tanacetum cinerariifolium</name>
    <name type="common">Dalmatian daisy</name>
    <name type="synonym">Chrysanthemum cinerariifolium</name>
    <dbReference type="NCBI Taxonomy" id="118510"/>
    <lineage>
        <taxon>Eukaryota</taxon>
        <taxon>Viridiplantae</taxon>
        <taxon>Streptophyta</taxon>
        <taxon>Embryophyta</taxon>
        <taxon>Tracheophyta</taxon>
        <taxon>Spermatophyta</taxon>
        <taxon>Magnoliopsida</taxon>
        <taxon>eudicotyledons</taxon>
        <taxon>Gunneridae</taxon>
        <taxon>Pentapetalae</taxon>
        <taxon>asterids</taxon>
        <taxon>campanulids</taxon>
        <taxon>Asterales</taxon>
        <taxon>Asteraceae</taxon>
        <taxon>Asteroideae</taxon>
        <taxon>Anthemideae</taxon>
        <taxon>Anthemidinae</taxon>
        <taxon>Tanacetum</taxon>
    </lineage>
</organism>